<proteinExistence type="predicted"/>
<name>A0ABW1CSH1_9ACTN</name>
<dbReference type="Proteomes" id="UP001596058">
    <property type="component" value="Unassembled WGS sequence"/>
</dbReference>
<dbReference type="PRINTS" id="PR00038">
    <property type="entry name" value="HTHLUXR"/>
</dbReference>
<evidence type="ECO:0000256" key="3">
    <source>
        <dbReference type="ARBA" id="ARBA00023163"/>
    </source>
</evidence>
<evidence type="ECO:0000313" key="6">
    <source>
        <dbReference type="Proteomes" id="UP001596058"/>
    </source>
</evidence>
<dbReference type="PROSITE" id="PS50043">
    <property type="entry name" value="HTH_LUXR_2"/>
    <property type="match status" value="1"/>
</dbReference>
<keyword evidence="6" id="KW-1185">Reference proteome</keyword>
<dbReference type="InterPro" id="IPR016032">
    <property type="entry name" value="Sig_transdc_resp-reg_C-effctor"/>
</dbReference>
<evidence type="ECO:0000259" key="4">
    <source>
        <dbReference type="PROSITE" id="PS50043"/>
    </source>
</evidence>
<keyword evidence="1" id="KW-0805">Transcription regulation</keyword>
<reference evidence="6" key="1">
    <citation type="journal article" date="2019" name="Int. J. Syst. Evol. Microbiol.">
        <title>The Global Catalogue of Microorganisms (GCM) 10K type strain sequencing project: providing services to taxonomists for standard genome sequencing and annotation.</title>
        <authorList>
            <consortium name="The Broad Institute Genomics Platform"/>
            <consortium name="The Broad Institute Genome Sequencing Center for Infectious Disease"/>
            <person name="Wu L."/>
            <person name="Ma J."/>
        </authorList>
    </citation>
    <scope>NUCLEOTIDE SEQUENCE [LARGE SCALE GENOMIC DNA]</scope>
    <source>
        <strain evidence="6">CCUG 53903</strain>
    </source>
</reference>
<dbReference type="InterPro" id="IPR036388">
    <property type="entry name" value="WH-like_DNA-bd_sf"/>
</dbReference>
<evidence type="ECO:0000313" key="5">
    <source>
        <dbReference type="EMBL" id="MFC5827873.1"/>
    </source>
</evidence>
<dbReference type="EMBL" id="JBHSPA010000031">
    <property type="protein sequence ID" value="MFC5827873.1"/>
    <property type="molecule type" value="Genomic_DNA"/>
</dbReference>
<evidence type="ECO:0000256" key="1">
    <source>
        <dbReference type="ARBA" id="ARBA00023015"/>
    </source>
</evidence>
<dbReference type="InterPro" id="IPR000792">
    <property type="entry name" value="Tscrpt_reg_LuxR_C"/>
</dbReference>
<dbReference type="Gene3D" id="1.10.10.10">
    <property type="entry name" value="Winged helix-like DNA-binding domain superfamily/Winged helix DNA-binding domain"/>
    <property type="match status" value="1"/>
</dbReference>
<sequence length="96" mass="10701">MIDEGESLLKSDVIGYGCWELDVQQVTRLTPREHEVFLLLATGYSYRQMGARLHVSERTVRAHLSAILLKLGLACVLHARLASYGYALRQGVVSSI</sequence>
<keyword evidence="2" id="KW-0238">DNA-binding</keyword>
<dbReference type="SMART" id="SM00421">
    <property type="entry name" value="HTH_LUXR"/>
    <property type="match status" value="1"/>
</dbReference>
<gene>
    <name evidence="5" type="ORF">ACFPZ3_28765</name>
</gene>
<organism evidence="5 6">
    <name type="scientific">Nonomuraea insulae</name>
    <dbReference type="NCBI Taxonomy" id="1616787"/>
    <lineage>
        <taxon>Bacteria</taxon>
        <taxon>Bacillati</taxon>
        <taxon>Actinomycetota</taxon>
        <taxon>Actinomycetes</taxon>
        <taxon>Streptosporangiales</taxon>
        <taxon>Streptosporangiaceae</taxon>
        <taxon>Nonomuraea</taxon>
    </lineage>
</organism>
<comment type="caution">
    <text evidence="5">The sequence shown here is derived from an EMBL/GenBank/DDBJ whole genome shotgun (WGS) entry which is preliminary data.</text>
</comment>
<dbReference type="Pfam" id="PF00196">
    <property type="entry name" value="GerE"/>
    <property type="match status" value="1"/>
</dbReference>
<evidence type="ECO:0000256" key="2">
    <source>
        <dbReference type="ARBA" id="ARBA00023125"/>
    </source>
</evidence>
<feature type="domain" description="HTH luxR-type" evidence="4">
    <location>
        <begin position="22"/>
        <end position="85"/>
    </location>
</feature>
<protein>
    <submittedName>
        <fullName evidence="5">Response regulator transcription factor</fullName>
    </submittedName>
</protein>
<accession>A0ABW1CSH1</accession>
<dbReference type="PANTHER" id="PTHR44688:SF16">
    <property type="entry name" value="DNA-BINDING TRANSCRIPTIONAL ACTIVATOR DEVR_DOSR"/>
    <property type="match status" value="1"/>
</dbReference>
<keyword evidence="3" id="KW-0804">Transcription</keyword>
<dbReference type="CDD" id="cd06170">
    <property type="entry name" value="LuxR_C_like"/>
    <property type="match status" value="1"/>
</dbReference>
<dbReference type="PANTHER" id="PTHR44688">
    <property type="entry name" value="DNA-BINDING TRANSCRIPTIONAL ACTIVATOR DEVR_DOSR"/>
    <property type="match status" value="1"/>
</dbReference>
<dbReference type="SUPFAM" id="SSF46894">
    <property type="entry name" value="C-terminal effector domain of the bipartite response regulators"/>
    <property type="match status" value="1"/>
</dbReference>
<dbReference type="RefSeq" id="WP_379517374.1">
    <property type="nucleotide sequence ID" value="NZ_JBHSPA010000031.1"/>
</dbReference>